<sequence length="1160" mass="131592">MSDFRRRQSKPRNPWTITQPRDQKPENIQNAFGRNSENKFTEASRKHQAAAQKYVLDYDTSSEEDELESGNIIKIILKDYTSTGAEVNNLKRTRGYLEDAFVSGAATCLICISHIKRSDAIWNCSECYCSFHLMCIQRWSKDTIFNLKQLSEEHAHVRNINIAWYCPKCRKEYNQKDIPTDYRCFCKKAVNPAYQYLLIPHSCGNTCRKELKPLCGHECVLLCHPGPCPPCPKTVNVSCYCGSKPAKPQRCSNKDWSCGSPCNKLRSCNKHRCIQPCHRGDCEPCPKKSVQKCICGLNQKLRDCASPIWQCEKECGKPLDCGHHNCLKICHSGNCGPCELSELRTCPCGKSTYQLPCTEDTPTCDDTCGKILECGQHICYQKCHKDKCGSCVETVVKSCRCGLHTKEIQCKKLYLCETKCKQMKDCNKHPCNRKCCDGNCPQCEKPCGKTLSCGNHKCTSICHAGPCYPCQLTENVYCRCGETFLTVPCGRKHKTRPPKCLKPCSIPPECHHPKRENHRCHFGDCPPCRQVCGKTHEKCSHICPKECHTSVLVKIEQKKASMPWEQVPPQLEKKSLPCPDCIVPVPVTCLGEHDTSDWPCYIAKPASCGRPCGRLLKCGNHTCQMECHIIEGPHDIVRAGDNCEICTNPCTNLSVDGCIHQCTKACHPDDCPPCTQIIRIKCHCGLNQPYVACKNWTSAENKEELQSCGNQCPNNPLDWFLQFTKVQHVWKYQPTYLIVHFLFIFGGLVTLCHARIRGGRLPYLWLGTVLHGLVIECLCYILPDVDNFWHSQTPIMLLGRRLPLHIIVLYPCFIYQSSVGVAKLKLPKWAEPFAVGLGSMLVDTTYDIISVNFLHWKWHDTDPNIADRFYWVPWNSFYFHMCFAASFTFWFHFTRSLICKTEKWEADTFLKEITCTVIAALLGTPGGVLMFIPIYHPLHDTYKIHSEVTFFFLFSIFLIIVWTGDRVARTNYSKQVKAKVHWSSFILLLHLVVHYSCFIIFTLYFKPEKEVAIGLGEPIGPCDEYVPIQTAFGSVLKKRKYLCATDYDEKYFNFACLPGKIPPPEGSIWYTTCGVPAPNMVELTAIAICFAVVAFAVYGNMHLNSFGDDVFHISNDKKTNTKLGREEQVSVQCGEQPGGAEQPYEGERSVTFTYSHHLCS</sequence>
<keyword evidence="2" id="KW-1185">Reference proteome</keyword>
<evidence type="ECO:0000313" key="1">
    <source>
        <dbReference type="EMBL" id="KAI4470845.1"/>
    </source>
</evidence>
<accession>A0ACB9TW65</accession>
<proteinExistence type="predicted"/>
<evidence type="ECO:0000313" key="2">
    <source>
        <dbReference type="Proteomes" id="UP001056778"/>
    </source>
</evidence>
<dbReference type="Proteomes" id="UP001056778">
    <property type="component" value="Chromosome 1"/>
</dbReference>
<comment type="caution">
    <text evidence="1">The sequence shown here is derived from an EMBL/GenBank/DDBJ whole genome shotgun (WGS) entry which is preliminary data.</text>
</comment>
<name>A0ACB9TW65_HOLOL</name>
<dbReference type="EMBL" id="CM043015">
    <property type="protein sequence ID" value="KAI4470845.1"/>
    <property type="molecule type" value="Genomic_DNA"/>
</dbReference>
<reference evidence="1" key="1">
    <citation type="submission" date="2022-04" db="EMBL/GenBank/DDBJ databases">
        <title>Chromosome-scale genome assembly of Holotrichia oblita Faldermann.</title>
        <authorList>
            <person name="Rongchong L."/>
        </authorList>
    </citation>
    <scope>NUCLEOTIDE SEQUENCE</scope>
    <source>
        <strain evidence="1">81SQS9</strain>
    </source>
</reference>
<organism evidence="1 2">
    <name type="scientific">Holotrichia oblita</name>
    <name type="common">Chafer beetle</name>
    <dbReference type="NCBI Taxonomy" id="644536"/>
    <lineage>
        <taxon>Eukaryota</taxon>
        <taxon>Metazoa</taxon>
        <taxon>Ecdysozoa</taxon>
        <taxon>Arthropoda</taxon>
        <taxon>Hexapoda</taxon>
        <taxon>Insecta</taxon>
        <taxon>Pterygota</taxon>
        <taxon>Neoptera</taxon>
        <taxon>Endopterygota</taxon>
        <taxon>Coleoptera</taxon>
        <taxon>Polyphaga</taxon>
        <taxon>Scarabaeiformia</taxon>
        <taxon>Scarabaeidae</taxon>
        <taxon>Melolonthinae</taxon>
        <taxon>Holotrichia</taxon>
    </lineage>
</organism>
<protein>
    <submittedName>
        <fullName evidence="1">Nuclear transcription factor x-box binding 1 nfx1</fullName>
    </submittedName>
</protein>
<gene>
    <name evidence="1" type="ORF">MML48_1g13645</name>
</gene>